<name>A0A9P6QS54_9FUNG</name>
<dbReference type="Proteomes" id="UP000823405">
    <property type="component" value="Unassembled WGS sequence"/>
</dbReference>
<keyword evidence="2" id="KW-1185">Reference proteome</keyword>
<dbReference type="InterPro" id="IPR011990">
    <property type="entry name" value="TPR-like_helical_dom_sf"/>
</dbReference>
<dbReference type="InterPro" id="IPR019734">
    <property type="entry name" value="TPR_rpt"/>
</dbReference>
<dbReference type="OrthoDB" id="2359579at2759"/>
<dbReference type="AlphaFoldDB" id="A0A9P6QS54"/>
<sequence length="909" mass="103403">MSEEGSYNKTGWERYYYPDPKHDVLAPFYVKLDLIFRSDEYGDPIKQLQRMLDRHRCHTKGGKVALLPESVHKIYHKTNPCGSDFKSEVDRDRFETWSRNVLKTLAVDLIQGRIKHKMVTDEVRKHFTGGHDPDDDPKGKKSSKFRRAARFAQAYQYEHKPGVFQGLLAPSTPRPGGIEIMALEWDSNMPRVTQMSLEKDGKHLMIVFGRTKYYLPTNNISFTELKCLLDSTFKFQVQRLCVDIAASGEYYTLSFDGGVHTSSTLSATMEEADFLLGAFAFGRDASTGVLFQPKPGQLEGYKNPIPETARLLHSDKEYATTRCRYRDVFLHPTLVCKDSFAVPQTSLMDWWPQLDFPKTVFKLTCRLTLVDLSDRQSYYDVPEILDIDPEAMILLRPYKPLIEAFKTHGAKWIASEPLLCKVETAARVFQVLSMARSSGFALPSVLLSLHATTPTHYKRVNKRADFRDPTPDSGEPHVVCEALRSALLTEIPRTKDALVRASQYHSLGLMCYKLESYDEGIEYFLKAVEHYNNCAAAEDMVTDGLQNCFVSILWLLQRMLVSGHDYGWILDKEGEEYPIWWISLHSVFGPVLQGFTSVIRELRSDKVDANQAKEAIPLCVEMLIIHLSFAILTWFEQQQDLDGILSVYEILASLYSRGVHKNDVPEERWPTVEQALDALGKRVHSWTDKDILSTQEELTSEDHAKNGEDPLKVQENLMDLYALKGEINKAMVCALVAVRMQEERWSPINNRARILQKAAMIARTARAEKDITAAWTIVESVETVLKNRNGRRWREDEIRIKKALLASLNDASLLLHSQDQELEKSATLLLCRTRKAIAKVHQGDSAVMAKWMIAAQTNEQAAESMNDDQGLNRYATTWLLGGTEEVDDSALNNALLLLLLGKIYERLAT</sequence>
<dbReference type="SUPFAM" id="SSF48452">
    <property type="entry name" value="TPR-like"/>
    <property type="match status" value="1"/>
</dbReference>
<comment type="caution">
    <text evidence="1">The sequence shown here is derived from an EMBL/GenBank/DDBJ whole genome shotgun (WGS) entry which is preliminary data.</text>
</comment>
<protein>
    <submittedName>
        <fullName evidence="1">Uncharacterized protein</fullName>
    </submittedName>
</protein>
<reference evidence="1" key="1">
    <citation type="journal article" date="2020" name="Fungal Divers.">
        <title>Resolving the Mortierellaceae phylogeny through synthesis of multi-gene phylogenetics and phylogenomics.</title>
        <authorList>
            <person name="Vandepol N."/>
            <person name="Liber J."/>
            <person name="Desiro A."/>
            <person name="Na H."/>
            <person name="Kennedy M."/>
            <person name="Barry K."/>
            <person name="Grigoriev I.V."/>
            <person name="Miller A.N."/>
            <person name="O'Donnell K."/>
            <person name="Stajich J.E."/>
            <person name="Bonito G."/>
        </authorList>
    </citation>
    <scope>NUCLEOTIDE SEQUENCE</scope>
    <source>
        <strain evidence="1">NVP60</strain>
    </source>
</reference>
<accession>A0A9P6QS54</accession>
<dbReference type="EMBL" id="JAAAIN010002114">
    <property type="protein sequence ID" value="KAG0296728.1"/>
    <property type="molecule type" value="Genomic_DNA"/>
</dbReference>
<proteinExistence type="predicted"/>
<gene>
    <name evidence="1" type="ORF">BGZ97_004462</name>
</gene>
<evidence type="ECO:0000313" key="1">
    <source>
        <dbReference type="EMBL" id="KAG0296728.1"/>
    </source>
</evidence>
<dbReference type="SMART" id="SM00028">
    <property type="entry name" value="TPR"/>
    <property type="match status" value="1"/>
</dbReference>
<evidence type="ECO:0000313" key="2">
    <source>
        <dbReference type="Proteomes" id="UP000823405"/>
    </source>
</evidence>
<organism evidence="1 2">
    <name type="scientific">Linnemannia gamsii</name>
    <dbReference type="NCBI Taxonomy" id="64522"/>
    <lineage>
        <taxon>Eukaryota</taxon>
        <taxon>Fungi</taxon>
        <taxon>Fungi incertae sedis</taxon>
        <taxon>Mucoromycota</taxon>
        <taxon>Mortierellomycotina</taxon>
        <taxon>Mortierellomycetes</taxon>
        <taxon>Mortierellales</taxon>
        <taxon>Mortierellaceae</taxon>
        <taxon>Linnemannia</taxon>
    </lineage>
</organism>